<dbReference type="PANTHER" id="PTHR45710">
    <property type="entry name" value="C-TYPE LECTIN DOMAIN-CONTAINING PROTEIN 180"/>
    <property type="match status" value="1"/>
</dbReference>
<dbReference type="InterPro" id="IPR001304">
    <property type="entry name" value="C-type_lectin-like"/>
</dbReference>
<dbReference type="SUPFAM" id="SSF56436">
    <property type="entry name" value="C-type lectin-like"/>
    <property type="match status" value="1"/>
</dbReference>
<dbReference type="PROSITE" id="PS00615">
    <property type="entry name" value="C_TYPE_LECTIN_1"/>
    <property type="match status" value="1"/>
</dbReference>
<dbReference type="AlphaFoldDB" id="A0A6J8AK91"/>
<dbReference type="PANTHER" id="PTHR45710:SF8">
    <property type="entry name" value="RERATING FAMILY MEMBER 4"/>
    <property type="match status" value="1"/>
</dbReference>
<dbReference type="OrthoDB" id="6271941at2759"/>
<accession>A0A6J8AK91</accession>
<feature type="chain" id="PRO_5026844154" evidence="2">
    <location>
        <begin position="19"/>
        <end position="170"/>
    </location>
</feature>
<reference evidence="4 5" key="1">
    <citation type="submission" date="2020-06" db="EMBL/GenBank/DDBJ databases">
        <authorList>
            <person name="Li R."/>
            <person name="Bekaert M."/>
        </authorList>
    </citation>
    <scope>NUCLEOTIDE SEQUENCE [LARGE SCALE GENOMIC DNA]</scope>
    <source>
        <strain evidence="5">wild</strain>
    </source>
</reference>
<dbReference type="Pfam" id="PF00059">
    <property type="entry name" value="Lectin_C"/>
    <property type="match status" value="1"/>
</dbReference>
<gene>
    <name evidence="4" type="ORF">MCOR_8649</name>
</gene>
<feature type="domain" description="C-type lectin" evidence="3">
    <location>
        <begin position="27"/>
        <end position="158"/>
    </location>
</feature>
<keyword evidence="1" id="KW-1015">Disulfide bond</keyword>
<evidence type="ECO:0000313" key="4">
    <source>
        <dbReference type="EMBL" id="CAC5369459.1"/>
    </source>
</evidence>
<organism evidence="4 5">
    <name type="scientific">Mytilus coruscus</name>
    <name type="common">Sea mussel</name>
    <dbReference type="NCBI Taxonomy" id="42192"/>
    <lineage>
        <taxon>Eukaryota</taxon>
        <taxon>Metazoa</taxon>
        <taxon>Spiralia</taxon>
        <taxon>Lophotrochozoa</taxon>
        <taxon>Mollusca</taxon>
        <taxon>Bivalvia</taxon>
        <taxon>Autobranchia</taxon>
        <taxon>Pteriomorphia</taxon>
        <taxon>Mytilida</taxon>
        <taxon>Mytiloidea</taxon>
        <taxon>Mytilidae</taxon>
        <taxon>Mytilinae</taxon>
        <taxon>Mytilus</taxon>
    </lineage>
</organism>
<dbReference type="InterPro" id="IPR016186">
    <property type="entry name" value="C-type_lectin-like/link_sf"/>
</dbReference>
<feature type="signal peptide" evidence="2">
    <location>
        <begin position="1"/>
        <end position="18"/>
    </location>
</feature>
<keyword evidence="2" id="KW-0732">Signal</keyword>
<evidence type="ECO:0000259" key="3">
    <source>
        <dbReference type="PROSITE" id="PS50041"/>
    </source>
</evidence>
<sequence length="170" mass="19886">MWFFNVLNFCLLLVVVNGECDPGWEHRWNKCYYFSTETRTWEGAEIDIYFLDLARKCHSNIGCRQYGSHLVEVESAEEDEYIRAHSRNTRRSNWIGLRDSATEGDWRWAYGGARAEYNNWATNEPDNIFDQDCALLDSLYSYHWVSGSCWIAHNFICEKGYPSTDIPVVG</sequence>
<proteinExistence type="predicted"/>
<dbReference type="CDD" id="cd00037">
    <property type="entry name" value="CLECT"/>
    <property type="match status" value="1"/>
</dbReference>
<dbReference type="InterPro" id="IPR016187">
    <property type="entry name" value="CTDL_fold"/>
</dbReference>
<dbReference type="InterPro" id="IPR018378">
    <property type="entry name" value="C-type_lectin_CS"/>
</dbReference>
<dbReference type="PROSITE" id="PS50041">
    <property type="entry name" value="C_TYPE_LECTIN_2"/>
    <property type="match status" value="1"/>
</dbReference>
<dbReference type="InterPro" id="IPR050828">
    <property type="entry name" value="C-type_lectin/matrix_domain"/>
</dbReference>
<keyword evidence="5" id="KW-1185">Reference proteome</keyword>
<evidence type="ECO:0000256" key="2">
    <source>
        <dbReference type="SAM" id="SignalP"/>
    </source>
</evidence>
<name>A0A6J8AK91_MYTCO</name>
<protein>
    <submittedName>
        <fullName evidence="4">COLEC12</fullName>
    </submittedName>
</protein>
<evidence type="ECO:0000313" key="5">
    <source>
        <dbReference type="Proteomes" id="UP000507470"/>
    </source>
</evidence>
<dbReference type="SMART" id="SM00034">
    <property type="entry name" value="CLECT"/>
    <property type="match status" value="1"/>
</dbReference>
<dbReference type="Proteomes" id="UP000507470">
    <property type="component" value="Unassembled WGS sequence"/>
</dbReference>
<evidence type="ECO:0000256" key="1">
    <source>
        <dbReference type="ARBA" id="ARBA00023157"/>
    </source>
</evidence>
<dbReference type="Gene3D" id="3.10.100.10">
    <property type="entry name" value="Mannose-Binding Protein A, subunit A"/>
    <property type="match status" value="1"/>
</dbReference>
<dbReference type="EMBL" id="CACVKT020001604">
    <property type="protein sequence ID" value="CAC5369459.1"/>
    <property type="molecule type" value="Genomic_DNA"/>
</dbReference>